<reference evidence="2" key="1">
    <citation type="submission" date="2022-11" db="UniProtKB">
        <authorList>
            <consortium name="WormBaseParasite"/>
        </authorList>
    </citation>
    <scope>IDENTIFICATION</scope>
</reference>
<dbReference type="Proteomes" id="UP000887576">
    <property type="component" value="Unplaced"/>
</dbReference>
<dbReference type="WBParaSite" id="JU765_v2.g16053.t1">
    <property type="protein sequence ID" value="JU765_v2.g16053.t1"/>
    <property type="gene ID" value="JU765_v2.g16053"/>
</dbReference>
<evidence type="ECO:0000313" key="1">
    <source>
        <dbReference type="Proteomes" id="UP000887576"/>
    </source>
</evidence>
<protein>
    <submittedName>
        <fullName evidence="2">Uncharacterized protein</fullName>
    </submittedName>
</protein>
<sequence>MDDDIFGPDENQDVLNHLETQSQQLTYLLTYFVVIGVSFFVATMTRFILVTFTVSKAITMGFQQDAEIRIISLKDDKLGRKKVKKQRFVKYIDTKSDEKSTTSTKFPTTSTMNNQESSNQSSTTTTRLSNGSSSFEQLKATSKECSHVKQLTNSQKNHVHFQQEKEIQKHEKNSSEKFLKYQTHWIKLPPMVKDGRPCLLYKSDDCPTPNPFKMMKEKKSSLSPTQSWDSTRDKKSENSQTSNSKVKPNVIKKSEKEIKNDVGGKIDAIVVVDETKSESSYMKIDMAVKPSEKEEKKTEPKSTESSTVTPLTTPTPAPPSDKSTDVSMSSIIVKDSGFKPAIIKIDEQNDETKKSDIKTDVTQKSAISPAVKTDPKN</sequence>
<proteinExistence type="predicted"/>
<name>A0AC34QGB1_9BILA</name>
<organism evidence="1 2">
    <name type="scientific">Panagrolaimus sp. JU765</name>
    <dbReference type="NCBI Taxonomy" id="591449"/>
    <lineage>
        <taxon>Eukaryota</taxon>
        <taxon>Metazoa</taxon>
        <taxon>Ecdysozoa</taxon>
        <taxon>Nematoda</taxon>
        <taxon>Chromadorea</taxon>
        <taxon>Rhabditida</taxon>
        <taxon>Tylenchina</taxon>
        <taxon>Panagrolaimomorpha</taxon>
        <taxon>Panagrolaimoidea</taxon>
        <taxon>Panagrolaimidae</taxon>
        <taxon>Panagrolaimus</taxon>
    </lineage>
</organism>
<evidence type="ECO:0000313" key="2">
    <source>
        <dbReference type="WBParaSite" id="JU765_v2.g16053.t1"/>
    </source>
</evidence>
<accession>A0AC34QGB1</accession>